<gene>
    <name evidence="1" type="ORF">Tcan_12072</name>
</gene>
<evidence type="ECO:0000313" key="1">
    <source>
        <dbReference type="EMBL" id="KHN70947.1"/>
    </source>
</evidence>
<protein>
    <submittedName>
        <fullName evidence="1">Uncharacterized protein</fullName>
    </submittedName>
</protein>
<proteinExistence type="predicted"/>
<comment type="caution">
    <text evidence="1">The sequence shown here is derived from an EMBL/GenBank/DDBJ whole genome shotgun (WGS) entry which is preliminary data.</text>
</comment>
<evidence type="ECO:0000313" key="2">
    <source>
        <dbReference type="Proteomes" id="UP000031036"/>
    </source>
</evidence>
<reference evidence="1 2" key="1">
    <citation type="submission" date="2014-11" db="EMBL/GenBank/DDBJ databases">
        <title>Genetic blueprint of the zoonotic pathogen Toxocara canis.</title>
        <authorList>
            <person name="Zhu X.-Q."/>
            <person name="Korhonen P.K."/>
            <person name="Cai H."/>
            <person name="Young N.D."/>
            <person name="Nejsum P."/>
            <person name="von Samson-Himmelstjerna G."/>
            <person name="Boag P.R."/>
            <person name="Tan P."/>
            <person name="Li Q."/>
            <person name="Min J."/>
            <person name="Yang Y."/>
            <person name="Wang X."/>
            <person name="Fang X."/>
            <person name="Hall R.S."/>
            <person name="Hofmann A."/>
            <person name="Sternberg P.W."/>
            <person name="Jex A.R."/>
            <person name="Gasser R.B."/>
        </authorList>
    </citation>
    <scope>NUCLEOTIDE SEQUENCE [LARGE SCALE GENOMIC DNA]</scope>
    <source>
        <strain evidence="1">PN_DK_2014</strain>
    </source>
</reference>
<dbReference type="AlphaFoldDB" id="A0A0B2UP95"/>
<keyword evidence="2" id="KW-1185">Reference proteome</keyword>
<dbReference type="EMBL" id="JPKZ01022847">
    <property type="protein sequence ID" value="KHN70947.1"/>
    <property type="molecule type" value="Genomic_DNA"/>
</dbReference>
<name>A0A0B2UP95_TOXCA</name>
<dbReference type="Proteomes" id="UP000031036">
    <property type="component" value="Unassembled WGS sequence"/>
</dbReference>
<sequence>MVASHRQQQQCSAALFHRSQRQRVNARLRHKLCTHTTTTMYVHCLIRSHANHSP</sequence>
<accession>A0A0B2UP95</accession>
<organism evidence="1 2">
    <name type="scientific">Toxocara canis</name>
    <name type="common">Canine roundworm</name>
    <dbReference type="NCBI Taxonomy" id="6265"/>
    <lineage>
        <taxon>Eukaryota</taxon>
        <taxon>Metazoa</taxon>
        <taxon>Ecdysozoa</taxon>
        <taxon>Nematoda</taxon>
        <taxon>Chromadorea</taxon>
        <taxon>Rhabditida</taxon>
        <taxon>Spirurina</taxon>
        <taxon>Ascaridomorpha</taxon>
        <taxon>Ascaridoidea</taxon>
        <taxon>Toxocaridae</taxon>
        <taxon>Toxocara</taxon>
    </lineage>
</organism>